<evidence type="ECO:0008006" key="4">
    <source>
        <dbReference type="Google" id="ProtNLM"/>
    </source>
</evidence>
<reference evidence="2 3" key="1">
    <citation type="journal article" date="2018" name="Elife">
        <title>Discovery and characterization of a prevalent human gut bacterial enzyme sufficient for the inactivation of a family of plant toxins.</title>
        <authorList>
            <person name="Koppel N."/>
            <person name="Bisanz J.E."/>
            <person name="Pandelia M.E."/>
            <person name="Turnbaugh P.J."/>
            <person name="Balskus E.P."/>
        </authorList>
    </citation>
    <scope>NUCLEOTIDE SEQUENCE [LARGE SCALE GENOMIC DNA]</scope>
    <source>
        <strain evidence="2 3">OB21 GAM31</strain>
    </source>
</reference>
<dbReference type="EMBL" id="PPTO01000014">
    <property type="protein sequence ID" value="RDB56515.1"/>
    <property type="molecule type" value="Genomic_DNA"/>
</dbReference>
<sequence length="767" mass="84137">MKEVASTSFSHSLEDADVSLRLVDAKSGRAMVFDCVEGTAHAGIDLRCALADRGSYSVSLLSTVDFGQADVSLRVKGEKPIERVLSPAPAGEGDYVAEYRFMADGGWRKPFKYAYGFVQLELEISAGGAVRSLRTKEIPCSCTIPNLKRHVVGMLDALLGPDLAKAMALMTVKGEDGAPVDESATGEGSASLEVFAAHADSVLSVVESVMPALKLKPRTKTRESRATVVPERARRVGRGEIEWLGRNPDAIRVQKGLPLGKRGAKWGVSRVQTAMSVVSLDVAENTAVLGLLSDIARVAGLFASTLRSGVEDLAAAKEKLSAIAVDDGCLPSLVIIEAQIEKARPRIEMAEGVQRRARRDLMALEMVWGLEPPRRYSLPRRSKAFQEVSHYAKVYKAMLDWFEFGRLDLDREALMLEVRNMSRLYELFCLAKMIDRHIRDGYKALEPDRVRYSLSSRYFGNETRVANKYAFSKGRVNATLWYQAVFYSDVREEGGVDVHRTTKWVKDSKSGDSYWTPDFVLRQDRPDGSSRVVVLDSKYTEPRFCREKGYFDDCLDKYKHCSARSGGRPVDSVWLLAGRGSAGEGWSTALGSWAVESRLLPDGVCVLTPFVDELGHAVPAVETPGGAAAAKGAGEAKAQPAVPEKAQAAVEEAVEVKPEPEAPEEPAKERGDAGGMEMPPALLEVMGLLSEIASNPLGRDSLTDGKESQKLFGVSHPVCRKRQPTGRDRRLYTKDAVEIGEGSFYVYKAWRPDQVNKLRRAHSRLSS</sequence>
<accession>A0A369LEE5</accession>
<comment type="caution">
    <text evidence="2">The sequence shown here is derived from an EMBL/GenBank/DDBJ whole genome shotgun (WGS) entry which is preliminary data.</text>
</comment>
<evidence type="ECO:0000256" key="1">
    <source>
        <dbReference type="SAM" id="MobiDB-lite"/>
    </source>
</evidence>
<name>A0A369LEE5_9ACTN</name>
<feature type="region of interest" description="Disordered" evidence="1">
    <location>
        <begin position="625"/>
        <end position="676"/>
    </location>
</feature>
<protein>
    <recommendedName>
        <fullName evidence="4">DUF2357 domain-containing protein</fullName>
    </recommendedName>
</protein>
<evidence type="ECO:0000313" key="2">
    <source>
        <dbReference type="EMBL" id="RDB56515.1"/>
    </source>
</evidence>
<organism evidence="2 3">
    <name type="scientific">Slackia isoflavoniconvertens</name>
    <dbReference type="NCBI Taxonomy" id="572010"/>
    <lineage>
        <taxon>Bacteria</taxon>
        <taxon>Bacillati</taxon>
        <taxon>Actinomycetota</taxon>
        <taxon>Coriobacteriia</taxon>
        <taxon>Eggerthellales</taxon>
        <taxon>Eggerthellaceae</taxon>
        <taxon>Slackia</taxon>
    </lineage>
</organism>
<proteinExistence type="predicted"/>
<dbReference type="AlphaFoldDB" id="A0A369LEE5"/>
<feature type="compositionally biased region" description="Basic and acidic residues" evidence="1">
    <location>
        <begin position="654"/>
        <end position="672"/>
    </location>
</feature>
<feature type="compositionally biased region" description="Low complexity" evidence="1">
    <location>
        <begin position="625"/>
        <end position="651"/>
    </location>
</feature>
<gene>
    <name evidence="2" type="ORF">C1881_08260</name>
</gene>
<dbReference type="RefSeq" id="WP_114616058.1">
    <property type="nucleotide sequence ID" value="NZ_PPTO01000014.1"/>
</dbReference>
<evidence type="ECO:0000313" key="3">
    <source>
        <dbReference type="Proteomes" id="UP000253975"/>
    </source>
</evidence>
<dbReference type="Proteomes" id="UP000253975">
    <property type="component" value="Unassembled WGS sequence"/>
</dbReference>